<dbReference type="GO" id="GO:0016491">
    <property type="term" value="F:oxidoreductase activity"/>
    <property type="evidence" value="ECO:0007669"/>
    <property type="project" value="UniProtKB-KW"/>
</dbReference>
<name>A0A7X6IC02_9BACT</name>
<organism evidence="8 9">
    <name type="scientific">Candidatus Manganitrophus noduliformans</name>
    <dbReference type="NCBI Taxonomy" id="2606439"/>
    <lineage>
        <taxon>Bacteria</taxon>
        <taxon>Pseudomonadati</taxon>
        <taxon>Nitrospirota</taxon>
        <taxon>Nitrospiria</taxon>
        <taxon>Candidatus Troglogloeales</taxon>
        <taxon>Candidatus Manganitrophaceae</taxon>
        <taxon>Candidatus Manganitrophus</taxon>
    </lineage>
</organism>
<evidence type="ECO:0000256" key="3">
    <source>
        <dbReference type="ARBA" id="ARBA00023002"/>
    </source>
</evidence>
<dbReference type="Proteomes" id="UP000534783">
    <property type="component" value="Unassembled WGS sequence"/>
</dbReference>
<dbReference type="AlphaFoldDB" id="A0A7X6IC02"/>
<dbReference type="PROSITE" id="PS51352">
    <property type="entry name" value="THIOREDOXIN_2"/>
    <property type="match status" value="1"/>
</dbReference>
<dbReference type="PANTHER" id="PTHR13887">
    <property type="entry name" value="GLUTATHIONE S-TRANSFERASE KAPPA"/>
    <property type="match status" value="1"/>
</dbReference>
<comment type="similarity">
    <text evidence="1">Belongs to the thioredoxin family. DsbA subfamily.</text>
</comment>
<keyword evidence="2" id="KW-0732">Signal</keyword>
<keyword evidence="6" id="KW-1133">Transmembrane helix</keyword>
<evidence type="ECO:0000259" key="7">
    <source>
        <dbReference type="PROSITE" id="PS51352"/>
    </source>
</evidence>
<dbReference type="Gene3D" id="3.40.30.10">
    <property type="entry name" value="Glutaredoxin"/>
    <property type="match status" value="1"/>
</dbReference>
<evidence type="ECO:0000256" key="4">
    <source>
        <dbReference type="ARBA" id="ARBA00023157"/>
    </source>
</evidence>
<evidence type="ECO:0000256" key="1">
    <source>
        <dbReference type="ARBA" id="ARBA00005791"/>
    </source>
</evidence>
<accession>A0A7X6IC02</accession>
<sequence length="237" mass="26634">MKKKESLKGKRSNPLLWIVLLAGAAAGLYLFYPLRSEAPVQAERREAESAPPAPFKPVPAKPVPAQFPVRGAPSAPVTIEEFSDFQCPFCARSVSTVKRILEEYPGEVRWIFRHFPVFESHPDAPAIHMVAMAAGEQGRFWEMHDLLFENRDRVARDDIFGYARRLNLDMARFEASLGDRSLITRMEADYNEAIERGVRATPTFFINGRKVEGAIPYSLFKREVETALAAVKGAVKP</sequence>
<evidence type="ECO:0000313" key="8">
    <source>
        <dbReference type="EMBL" id="NKE71949.1"/>
    </source>
</evidence>
<proteinExistence type="inferred from homology"/>
<keyword evidence="6" id="KW-0812">Transmembrane</keyword>
<keyword evidence="9" id="KW-1185">Reference proteome</keyword>
<comment type="caution">
    <text evidence="8">The sequence shown here is derived from an EMBL/GenBank/DDBJ whole genome shotgun (WGS) entry which is preliminary data.</text>
</comment>
<evidence type="ECO:0000256" key="5">
    <source>
        <dbReference type="ARBA" id="ARBA00023284"/>
    </source>
</evidence>
<dbReference type="SUPFAM" id="SSF52833">
    <property type="entry name" value="Thioredoxin-like"/>
    <property type="match status" value="1"/>
</dbReference>
<gene>
    <name evidence="8" type="ORF">MNODULE_14465</name>
</gene>
<keyword evidence="5" id="KW-0676">Redox-active center</keyword>
<protein>
    <submittedName>
        <fullName evidence="8">DsbA family protein</fullName>
    </submittedName>
</protein>
<dbReference type="Pfam" id="PF13462">
    <property type="entry name" value="Thioredoxin_4"/>
    <property type="match status" value="1"/>
</dbReference>
<dbReference type="PANTHER" id="PTHR13887:SF14">
    <property type="entry name" value="DISULFIDE BOND FORMATION PROTEIN D"/>
    <property type="match status" value="1"/>
</dbReference>
<feature type="transmembrane region" description="Helical" evidence="6">
    <location>
        <begin position="12"/>
        <end position="32"/>
    </location>
</feature>
<evidence type="ECO:0000313" key="9">
    <source>
        <dbReference type="Proteomes" id="UP000534783"/>
    </source>
</evidence>
<dbReference type="InterPro" id="IPR012336">
    <property type="entry name" value="Thioredoxin-like_fold"/>
</dbReference>
<evidence type="ECO:0000256" key="2">
    <source>
        <dbReference type="ARBA" id="ARBA00022729"/>
    </source>
</evidence>
<keyword evidence="6" id="KW-0472">Membrane</keyword>
<reference evidence="8 9" key="1">
    <citation type="journal article" date="2020" name="Nature">
        <title>Bacterial chemolithoautotrophy via manganese oxidation.</title>
        <authorList>
            <person name="Yu H."/>
            <person name="Leadbetter J.R."/>
        </authorList>
    </citation>
    <scope>NUCLEOTIDE SEQUENCE [LARGE SCALE GENOMIC DNA]</scope>
    <source>
        <strain evidence="8 9">Mn-1</strain>
    </source>
</reference>
<keyword evidence="4" id="KW-1015">Disulfide bond</keyword>
<dbReference type="InterPro" id="IPR036249">
    <property type="entry name" value="Thioredoxin-like_sf"/>
</dbReference>
<dbReference type="InterPro" id="IPR013766">
    <property type="entry name" value="Thioredoxin_domain"/>
</dbReference>
<feature type="domain" description="Thioredoxin" evidence="7">
    <location>
        <begin position="44"/>
        <end position="229"/>
    </location>
</feature>
<keyword evidence="3" id="KW-0560">Oxidoreductase</keyword>
<dbReference type="EMBL" id="VTOW01000002">
    <property type="protein sequence ID" value="NKE71949.1"/>
    <property type="molecule type" value="Genomic_DNA"/>
</dbReference>
<evidence type="ECO:0000256" key="6">
    <source>
        <dbReference type="SAM" id="Phobius"/>
    </source>
</evidence>